<reference evidence="2" key="1">
    <citation type="journal article" date="2023" name="G3 (Bethesda)">
        <title>Genome assembly and association tests identify interacting loci associated with vigor, precocity, and sex in interspecific pistachio rootstocks.</title>
        <authorList>
            <person name="Palmer W."/>
            <person name="Jacygrad E."/>
            <person name="Sagayaradj S."/>
            <person name="Cavanaugh K."/>
            <person name="Han R."/>
            <person name="Bertier L."/>
            <person name="Beede B."/>
            <person name="Kafkas S."/>
            <person name="Golino D."/>
            <person name="Preece J."/>
            <person name="Michelmore R."/>
        </authorList>
    </citation>
    <scope>NUCLEOTIDE SEQUENCE [LARGE SCALE GENOMIC DNA]</scope>
</reference>
<comment type="caution">
    <text evidence="1">The sequence shown here is derived from an EMBL/GenBank/DDBJ whole genome shotgun (WGS) entry which is preliminary data.</text>
</comment>
<organism evidence="1 2">
    <name type="scientific">Pistacia atlantica</name>
    <dbReference type="NCBI Taxonomy" id="434234"/>
    <lineage>
        <taxon>Eukaryota</taxon>
        <taxon>Viridiplantae</taxon>
        <taxon>Streptophyta</taxon>
        <taxon>Embryophyta</taxon>
        <taxon>Tracheophyta</taxon>
        <taxon>Spermatophyta</taxon>
        <taxon>Magnoliopsida</taxon>
        <taxon>eudicotyledons</taxon>
        <taxon>Gunneridae</taxon>
        <taxon>Pentapetalae</taxon>
        <taxon>rosids</taxon>
        <taxon>malvids</taxon>
        <taxon>Sapindales</taxon>
        <taxon>Anacardiaceae</taxon>
        <taxon>Pistacia</taxon>
    </lineage>
</organism>
<dbReference type="Proteomes" id="UP001164250">
    <property type="component" value="Chromosome 6"/>
</dbReference>
<sequence length="110" mass="12583">MREKNGEYLHICAVCLAAIYGPSEERQFPRIVSVVKFLLVPFRIDEANVKQDWIYVDNLVLALVLARMALLDDIPRKAFLLLNISTSIEQPLACVLLIIFKIYFSSKILT</sequence>
<name>A0ACC1B6B7_9ROSI</name>
<accession>A0ACC1B6B7</accession>
<protein>
    <submittedName>
        <fullName evidence="1">Uncharacterized protein</fullName>
    </submittedName>
</protein>
<evidence type="ECO:0000313" key="2">
    <source>
        <dbReference type="Proteomes" id="UP001164250"/>
    </source>
</evidence>
<evidence type="ECO:0000313" key="1">
    <source>
        <dbReference type="EMBL" id="KAJ0094358.1"/>
    </source>
</evidence>
<proteinExistence type="predicted"/>
<dbReference type="EMBL" id="CM047902">
    <property type="protein sequence ID" value="KAJ0094358.1"/>
    <property type="molecule type" value="Genomic_DNA"/>
</dbReference>
<keyword evidence="2" id="KW-1185">Reference proteome</keyword>
<gene>
    <name evidence="1" type="ORF">Patl1_16170</name>
</gene>